<dbReference type="AlphaFoldDB" id="A0ABD0V715"/>
<dbReference type="EMBL" id="JANQDX010000008">
    <property type="protein sequence ID" value="KAL0920408.1"/>
    <property type="molecule type" value="Genomic_DNA"/>
</dbReference>
<dbReference type="Proteomes" id="UP001552299">
    <property type="component" value="Unassembled WGS sequence"/>
</dbReference>
<evidence type="ECO:0000256" key="1">
    <source>
        <dbReference type="SAM" id="MobiDB-lite"/>
    </source>
</evidence>
<proteinExistence type="predicted"/>
<feature type="region of interest" description="Disordered" evidence="1">
    <location>
        <begin position="1"/>
        <end position="85"/>
    </location>
</feature>
<evidence type="ECO:0000313" key="3">
    <source>
        <dbReference type="Proteomes" id="UP001552299"/>
    </source>
</evidence>
<feature type="compositionally biased region" description="Polar residues" evidence="1">
    <location>
        <begin position="1"/>
        <end position="14"/>
    </location>
</feature>
<organism evidence="2 3">
    <name type="scientific">Dendrobium thyrsiflorum</name>
    <name type="common">Pinecone-like raceme dendrobium</name>
    <name type="synonym">Orchid</name>
    <dbReference type="NCBI Taxonomy" id="117978"/>
    <lineage>
        <taxon>Eukaryota</taxon>
        <taxon>Viridiplantae</taxon>
        <taxon>Streptophyta</taxon>
        <taxon>Embryophyta</taxon>
        <taxon>Tracheophyta</taxon>
        <taxon>Spermatophyta</taxon>
        <taxon>Magnoliopsida</taxon>
        <taxon>Liliopsida</taxon>
        <taxon>Asparagales</taxon>
        <taxon>Orchidaceae</taxon>
        <taxon>Epidendroideae</taxon>
        <taxon>Malaxideae</taxon>
        <taxon>Dendrobiinae</taxon>
        <taxon>Dendrobium</taxon>
    </lineage>
</organism>
<reference evidence="2 3" key="1">
    <citation type="journal article" date="2024" name="Plant Biotechnol. J.">
        <title>Dendrobium thyrsiflorum genome and its molecular insights into genes involved in important horticultural traits.</title>
        <authorList>
            <person name="Chen B."/>
            <person name="Wang J.Y."/>
            <person name="Zheng P.J."/>
            <person name="Li K.L."/>
            <person name="Liang Y.M."/>
            <person name="Chen X.F."/>
            <person name="Zhang C."/>
            <person name="Zhao X."/>
            <person name="He X."/>
            <person name="Zhang G.Q."/>
            <person name="Liu Z.J."/>
            <person name="Xu Q."/>
        </authorList>
    </citation>
    <scope>NUCLEOTIDE SEQUENCE [LARGE SCALE GENOMIC DNA]</scope>
    <source>
        <strain evidence="2">GZMU011</strain>
    </source>
</reference>
<comment type="caution">
    <text evidence="2">The sequence shown here is derived from an EMBL/GenBank/DDBJ whole genome shotgun (WGS) entry which is preliminary data.</text>
</comment>
<sequence>MASSDKSPRRSITSMFGHRKNLSTGPPGSRLRGQGQGQIGQEHTYPPVVGVPPHPRYFSTPTSTSPRFPSPDQTHSAPFYPYNPPPTSQTIPLTYPYPPYYHSYYYPPPAQPEQCGPSIQAKVGARSLQQHRIRIYT</sequence>
<keyword evidence="3" id="KW-1185">Reference proteome</keyword>
<protein>
    <submittedName>
        <fullName evidence="2">Uncharacterized protein</fullName>
    </submittedName>
</protein>
<evidence type="ECO:0000313" key="2">
    <source>
        <dbReference type="EMBL" id="KAL0920408.1"/>
    </source>
</evidence>
<name>A0ABD0V715_DENTH</name>
<accession>A0ABD0V715</accession>
<feature type="compositionally biased region" description="Low complexity" evidence="1">
    <location>
        <begin position="56"/>
        <end position="71"/>
    </location>
</feature>
<gene>
    <name evidence="2" type="ORF">M5K25_009544</name>
</gene>